<keyword evidence="2" id="KW-1185">Reference proteome</keyword>
<accession>A0ACB8QN06</accession>
<protein>
    <submittedName>
        <fullName evidence="1">Uncharacterized protein</fullName>
    </submittedName>
</protein>
<reference evidence="1" key="1">
    <citation type="submission" date="2021-02" db="EMBL/GenBank/DDBJ databases">
        <authorList>
            <consortium name="DOE Joint Genome Institute"/>
            <person name="Ahrendt S."/>
            <person name="Looney B.P."/>
            <person name="Miyauchi S."/>
            <person name="Morin E."/>
            <person name="Drula E."/>
            <person name="Courty P.E."/>
            <person name="Chicoki N."/>
            <person name="Fauchery L."/>
            <person name="Kohler A."/>
            <person name="Kuo A."/>
            <person name="Labutti K."/>
            <person name="Pangilinan J."/>
            <person name="Lipzen A."/>
            <person name="Riley R."/>
            <person name="Andreopoulos W."/>
            <person name="He G."/>
            <person name="Johnson J."/>
            <person name="Barry K.W."/>
            <person name="Grigoriev I.V."/>
            <person name="Nagy L."/>
            <person name="Hibbett D."/>
            <person name="Henrissat B."/>
            <person name="Matheny P.B."/>
            <person name="Labbe J."/>
            <person name="Martin F."/>
        </authorList>
    </citation>
    <scope>NUCLEOTIDE SEQUENCE</scope>
    <source>
        <strain evidence="1">EC-137</strain>
    </source>
</reference>
<evidence type="ECO:0000313" key="1">
    <source>
        <dbReference type="EMBL" id="KAI0033244.1"/>
    </source>
</evidence>
<reference evidence="1" key="2">
    <citation type="journal article" date="2022" name="New Phytol.">
        <title>Evolutionary transition to the ectomycorrhizal habit in the genomes of a hyperdiverse lineage of mushroom-forming fungi.</title>
        <authorList>
            <person name="Looney B."/>
            <person name="Miyauchi S."/>
            <person name="Morin E."/>
            <person name="Drula E."/>
            <person name="Courty P.E."/>
            <person name="Kohler A."/>
            <person name="Kuo A."/>
            <person name="LaButti K."/>
            <person name="Pangilinan J."/>
            <person name="Lipzen A."/>
            <person name="Riley R."/>
            <person name="Andreopoulos W."/>
            <person name="He G."/>
            <person name="Johnson J."/>
            <person name="Nolan M."/>
            <person name="Tritt A."/>
            <person name="Barry K.W."/>
            <person name="Grigoriev I.V."/>
            <person name="Nagy L.G."/>
            <person name="Hibbett D."/>
            <person name="Henrissat B."/>
            <person name="Matheny P.B."/>
            <person name="Labbe J."/>
            <person name="Martin F.M."/>
        </authorList>
    </citation>
    <scope>NUCLEOTIDE SEQUENCE</scope>
    <source>
        <strain evidence="1">EC-137</strain>
    </source>
</reference>
<name>A0ACB8QN06_9AGAM</name>
<dbReference type="EMBL" id="MU273524">
    <property type="protein sequence ID" value="KAI0033244.1"/>
    <property type="molecule type" value="Genomic_DNA"/>
</dbReference>
<gene>
    <name evidence="1" type="ORF">K488DRAFT_70019</name>
</gene>
<organism evidence="1 2">
    <name type="scientific">Vararia minispora EC-137</name>
    <dbReference type="NCBI Taxonomy" id="1314806"/>
    <lineage>
        <taxon>Eukaryota</taxon>
        <taxon>Fungi</taxon>
        <taxon>Dikarya</taxon>
        <taxon>Basidiomycota</taxon>
        <taxon>Agaricomycotina</taxon>
        <taxon>Agaricomycetes</taxon>
        <taxon>Russulales</taxon>
        <taxon>Lachnocladiaceae</taxon>
        <taxon>Vararia</taxon>
    </lineage>
</organism>
<sequence length="588" mass="65205">MAFTRLPVEVISHVLGYCDAASTVRCAMTCKRLQAVVQSTEIQLNIMLDVCGMLDTGHGNLTMSERLDGLRSYEGAWRTLANSGLLEFRQEATRLARIDVRDGIVAMICDKVGANAVVVHRLPSMLRGISHRTWQWPCTTSVQRLLIYPMLDLALLASYNEQKTKMHFMPRKLSTGEPHPSAKANMVDVEIQFPYLLTTRYSLCGINIAFYSDALRMLQVVNWTTGAVVARLHETNECMLIGPHHILSCKLPDAHQPASIVIYRMDPDSPGSPVQHMSTLLLPDFAEEVLVLRPPGNFDTEARQQSWRNMRHDCTFFPAPRPEGRAVFLLAIGSWLENYELEVPALALLEYSVRARARPEGPLIVPWEDLSALGAAIRPAVSISTTSCTPSARRFMFRPPTWQAQRGPRFQCMSYGSLCVARARQDGVPEVTTAEDAARLVRIDDGNVFLQGNVEGQVSTFIDARRAPASLFVSKRGGIAGLPVPRLVAVRVPPSGPTDAASQITMDSFTEDGFVYILGDEDTRTGCGYLMHRRTICCTILHEVTVYDKTHVDMHSNTASGSSRDCEEGSLTRSREFMSSLRADPSTC</sequence>
<dbReference type="Proteomes" id="UP000814128">
    <property type="component" value="Unassembled WGS sequence"/>
</dbReference>
<proteinExistence type="predicted"/>
<comment type="caution">
    <text evidence="1">The sequence shown here is derived from an EMBL/GenBank/DDBJ whole genome shotgun (WGS) entry which is preliminary data.</text>
</comment>
<evidence type="ECO:0000313" key="2">
    <source>
        <dbReference type="Proteomes" id="UP000814128"/>
    </source>
</evidence>